<dbReference type="PANTHER" id="PTHR11195">
    <property type="entry name" value="DESTABILASE-RELATED"/>
    <property type="match status" value="1"/>
</dbReference>
<dbReference type="GO" id="GO:0031640">
    <property type="term" value="P:killing of cells of another organism"/>
    <property type="evidence" value="ECO:0007669"/>
    <property type="project" value="UniProtKB-KW"/>
</dbReference>
<evidence type="ECO:0000313" key="10">
    <source>
        <dbReference type="EMBL" id="KAJ3646602.1"/>
    </source>
</evidence>
<keyword evidence="9" id="KW-0732">Signal</keyword>
<feature type="signal peptide" evidence="9">
    <location>
        <begin position="1"/>
        <end position="20"/>
    </location>
</feature>
<evidence type="ECO:0000256" key="6">
    <source>
        <dbReference type="ARBA" id="ARBA00023157"/>
    </source>
</evidence>
<evidence type="ECO:0000256" key="2">
    <source>
        <dbReference type="ARBA" id="ARBA00012732"/>
    </source>
</evidence>
<feature type="disulfide bond" evidence="8">
    <location>
        <begin position="76"/>
        <end position="82"/>
    </location>
</feature>
<comment type="caution">
    <text evidence="10">The sequence shown here is derived from an EMBL/GenBank/DDBJ whole genome shotgun (WGS) entry which is preliminary data.</text>
</comment>
<evidence type="ECO:0000256" key="9">
    <source>
        <dbReference type="SAM" id="SignalP"/>
    </source>
</evidence>
<keyword evidence="3" id="KW-0929">Antimicrobial</keyword>
<evidence type="ECO:0000256" key="1">
    <source>
        <dbReference type="ARBA" id="ARBA00000632"/>
    </source>
</evidence>
<proteinExistence type="predicted"/>
<dbReference type="AlphaFoldDB" id="A0AA38I2M5"/>
<dbReference type="Pfam" id="PF05497">
    <property type="entry name" value="Destabilase"/>
    <property type="match status" value="1"/>
</dbReference>
<keyword evidence="4" id="KW-0081">Bacteriolytic enzyme</keyword>
<dbReference type="PROSITE" id="PS51909">
    <property type="entry name" value="LYSOZYME_I"/>
    <property type="match status" value="1"/>
</dbReference>
<keyword evidence="5" id="KW-0378">Hydrolase</keyword>
<gene>
    <name evidence="10" type="ORF">Zmor_024183</name>
</gene>
<dbReference type="CDD" id="cd16890">
    <property type="entry name" value="lyz_i"/>
    <property type="match status" value="1"/>
</dbReference>
<dbReference type="Proteomes" id="UP001168821">
    <property type="component" value="Unassembled WGS sequence"/>
</dbReference>
<dbReference type="GO" id="GO:0003796">
    <property type="term" value="F:lysozyme activity"/>
    <property type="evidence" value="ECO:0007669"/>
    <property type="project" value="UniProtKB-EC"/>
</dbReference>
<comment type="catalytic activity">
    <reaction evidence="1">
        <text>Hydrolysis of (1-&gt;4)-beta-linkages between N-acetylmuramic acid and N-acetyl-D-glucosamine residues in a peptidoglycan and between N-acetyl-D-glucosamine residues in chitodextrins.</text>
        <dbReference type="EC" id="3.2.1.17"/>
    </reaction>
</comment>
<evidence type="ECO:0000256" key="7">
    <source>
        <dbReference type="ARBA" id="ARBA00023295"/>
    </source>
</evidence>
<dbReference type="EMBL" id="JALNTZ010000007">
    <property type="protein sequence ID" value="KAJ3646602.1"/>
    <property type="molecule type" value="Genomic_DNA"/>
</dbReference>
<accession>A0AA38I2M5</accession>
<name>A0AA38I2M5_9CUCU</name>
<keyword evidence="6 8" id="KW-1015">Disulfide bond</keyword>
<evidence type="ECO:0000256" key="5">
    <source>
        <dbReference type="ARBA" id="ARBA00022801"/>
    </source>
</evidence>
<feature type="chain" id="PRO_5041388211" description="lysozyme" evidence="9">
    <location>
        <begin position="21"/>
        <end position="152"/>
    </location>
</feature>
<evidence type="ECO:0000256" key="8">
    <source>
        <dbReference type="PIRSR" id="PIRSR608597-3"/>
    </source>
</evidence>
<dbReference type="EC" id="3.2.1.17" evidence="2"/>
<protein>
    <recommendedName>
        <fullName evidence="2">lysozyme</fullName>
        <ecNumber evidence="2">3.2.1.17</ecNumber>
    </recommendedName>
</protein>
<dbReference type="PANTHER" id="PTHR11195:SF13">
    <property type="entry name" value="INVERTEBRATE-TYPE LYSOZYME 2-RELATED"/>
    <property type="match status" value="1"/>
</dbReference>
<dbReference type="InterPro" id="IPR008597">
    <property type="entry name" value="Invert_lysozyme"/>
</dbReference>
<organism evidence="10 11">
    <name type="scientific">Zophobas morio</name>
    <dbReference type="NCBI Taxonomy" id="2755281"/>
    <lineage>
        <taxon>Eukaryota</taxon>
        <taxon>Metazoa</taxon>
        <taxon>Ecdysozoa</taxon>
        <taxon>Arthropoda</taxon>
        <taxon>Hexapoda</taxon>
        <taxon>Insecta</taxon>
        <taxon>Pterygota</taxon>
        <taxon>Neoptera</taxon>
        <taxon>Endopterygota</taxon>
        <taxon>Coleoptera</taxon>
        <taxon>Polyphaga</taxon>
        <taxon>Cucujiformia</taxon>
        <taxon>Tenebrionidae</taxon>
        <taxon>Zophobas</taxon>
    </lineage>
</organism>
<sequence>MQSLLQKTVVLTFLFTSVVADPQNVISDACLTCICQASLSCDTDSPFVISHPYWSEAGKLTVGEHPPDTPEAFNACASNLDCSVRTVRNFISKHQKDCNNDTVIDCDDFAAIYYQGVSDCQKGVPSYLRRNYRECKDILKKYHRIVNLGQKH</sequence>
<keyword evidence="7" id="KW-0326">Glycosidase</keyword>
<evidence type="ECO:0000313" key="11">
    <source>
        <dbReference type="Proteomes" id="UP001168821"/>
    </source>
</evidence>
<evidence type="ECO:0000256" key="4">
    <source>
        <dbReference type="ARBA" id="ARBA00022638"/>
    </source>
</evidence>
<dbReference type="Gene3D" id="1.10.530.10">
    <property type="match status" value="1"/>
</dbReference>
<reference evidence="10" key="1">
    <citation type="journal article" date="2023" name="G3 (Bethesda)">
        <title>Whole genome assemblies of Zophobas morio and Tenebrio molitor.</title>
        <authorList>
            <person name="Kaur S."/>
            <person name="Stinson S.A."/>
            <person name="diCenzo G.C."/>
        </authorList>
    </citation>
    <scope>NUCLEOTIDE SEQUENCE</scope>
    <source>
        <strain evidence="10">QUZm001</strain>
    </source>
</reference>
<dbReference type="GO" id="GO:0042742">
    <property type="term" value="P:defense response to bacterium"/>
    <property type="evidence" value="ECO:0007669"/>
    <property type="project" value="UniProtKB-KW"/>
</dbReference>
<feature type="disulfide bond" evidence="8">
    <location>
        <begin position="30"/>
        <end position="106"/>
    </location>
</feature>
<keyword evidence="11" id="KW-1185">Reference proteome</keyword>
<evidence type="ECO:0000256" key="3">
    <source>
        <dbReference type="ARBA" id="ARBA00022529"/>
    </source>
</evidence>